<dbReference type="OrthoDB" id="9816293at2"/>
<dbReference type="AlphaFoldDB" id="W0ABX5"/>
<dbReference type="HOGENOM" id="CLU_113299_0_1_5"/>
<dbReference type="GO" id="GO:0005886">
    <property type="term" value="C:plasma membrane"/>
    <property type="evidence" value="ECO:0007669"/>
    <property type="project" value="TreeGrafter"/>
</dbReference>
<dbReference type="InterPro" id="IPR007401">
    <property type="entry name" value="DUF454"/>
</dbReference>
<reference evidence="2 3" key="1">
    <citation type="submission" date="2013-07" db="EMBL/GenBank/DDBJ databases">
        <title>Completed genome of Sphingomonas sanxanigenens NX02.</title>
        <authorList>
            <person name="Ma T."/>
            <person name="Huang H."/>
            <person name="Wu M."/>
            <person name="Li X."/>
            <person name="Li G."/>
        </authorList>
    </citation>
    <scope>NUCLEOTIDE SEQUENCE [LARGE SCALE GENOMIC DNA]</scope>
    <source>
        <strain evidence="2 3">NX02</strain>
    </source>
</reference>
<evidence type="ECO:0000313" key="3">
    <source>
        <dbReference type="Proteomes" id="UP000018851"/>
    </source>
</evidence>
<dbReference type="PIRSF" id="PIRSF016789">
    <property type="entry name" value="DUF454"/>
    <property type="match status" value="1"/>
</dbReference>
<evidence type="ECO:0000256" key="1">
    <source>
        <dbReference type="SAM" id="Phobius"/>
    </source>
</evidence>
<gene>
    <name evidence="2" type="ORF">NX02_14455</name>
</gene>
<keyword evidence="3" id="KW-1185">Reference proteome</keyword>
<dbReference type="PANTHER" id="PTHR35813:SF1">
    <property type="entry name" value="INNER MEMBRANE PROTEIN YBAN"/>
    <property type="match status" value="1"/>
</dbReference>
<feature type="transmembrane region" description="Helical" evidence="1">
    <location>
        <begin position="6"/>
        <end position="39"/>
    </location>
</feature>
<dbReference type="Proteomes" id="UP000018851">
    <property type="component" value="Chromosome"/>
</dbReference>
<evidence type="ECO:0008006" key="4">
    <source>
        <dbReference type="Google" id="ProtNLM"/>
    </source>
</evidence>
<protein>
    <recommendedName>
        <fullName evidence="4">DUF454 domain-containing protein</fullName>
    </recommendedName>
</protein>
<dbReference type="PATRIC" id="fig|1123269.5.peg.2819"/>
<dbReference type="KEGG" id="ssan:NX02_14455"/>
<sequence length="122" mass="13228">MRQRLWAALGLAFVVVGIVGIILPVMPGTVFLIIAAACFTRSSPRLEAWLLDHPRYGPPVRSWREEGAIPRRGKIAAVAGMIVGYASFLWGTQPSWPLGIGVLAVFVGCMAYVVSRPVPRAQ</sequence>
<dbReference type="eggNOG" id="COG2832">
    <property type="taxonomic scope" value="Bacteria"/>
</dbReference>
<proteinExistence type="predicted"/>
<feature type="transmembrane region" description="Helical" evidence="1">
    <location>
        <begin position="96"/>
        <end position="114"/>
    </location>
</feature>
<accession>W0ABX5</accession>
<name>W0ABX5_9SPHN</name>
<dbReference type="Pfam" id="PF04304">
    <property type="entry name" value="DUF454"/>
    <property type="match status" value="1"/>
</dbReference>
<dbReference type="STRING" id="1123269.NX02_14455"/>
<dbReference type="PANTHER" id="PTHR35813">
    <property type="entry name" value="INNER MEMBRANE PROTEIN YBAN"/>
    <property type="match status" value="1"/>
</dbReference>
<evidence type="ECO:0000313" key="2">
    <source>
        <dbReference type="EMBL" id="AHE54576.1"/>
    </source>
</evidence>
<keyword evidence="1" id="KW-0472">Membrane</keyword>
<keyword evidence="1" id="KW-1133">Transmembrane helix</keyword>
<keyword evidence="1" id="KW-0812">Transmembrane</keyword>
<organism evidence="2 3">
    <name type="scientific">Sphingomonas sanxanigenens DSM 19645 = NX02</name>
    <dbReference type="NCBI Taxonomy" id="1123269"/>
    <lineage>
        <taxon>Bacteria</taxon>
        <taxon>Pseudomonadati</taxon>
        <taxon>Pseudomonadota</taxon>
        <taxon>Alphaproteobacteria</taxon>
        <taxon>Sphingomonadales</taxon>
        <taxon>Sphingomonadaceae</taxon>
        <taxon>Sphingomonas</taxon>
    </lineage>
</organism>
<dbReference type="EMBL" id="CP006644">
    <property type="protein sequence ID" value="AHE54576.1"/>
    <property type="molecule type" value="Genomic_DNA"/>
</dbReference>